<dbReference type="InParanoid" id="A7RF32"/>
<organism evidence="2 3">
    <name type="scientific">Nematostella vectensis</name>
    <name type="common">Starlet sea anemone</name>
    <dbReference type="NCBI Taxonomy" id="45351"/>
    <lineage>
        <taxon>Eukaryota</taxon>
        <taxon>Metazoa</taxon>
        <taxon>Cnidaria</taxon>
        <taxon>Anthozoa</taxon>
        <taxon>Hexacorallia</taxon>
        <taxon>Actiniaria</taxon>
        <taxon>Edwardsiidae</taxon>
        <taxon>Nematostella</taxon>
    </lineage>
</organism>
<feature type="region of interest" description="Disordered" evidence="1">
    <location>
        <begin position="42"/>
        <end position="61"/>
    </location>
</feature>
<dbReference type="Proteomes" id="UP000001593">
    <property type="component" value="Unassembled WGS sequence"/>
</dbReference>
<dbReference type="OMA" id="VRISSYH"/>
<keyword evidence="3" id="KW-1185">Reference proteome</keyword>
<gene>
    <name evidence="2" type="ORF">NEMVEDRAFT_v1g237779</name>
</gene>
<accession>A7RF32</accession>
<feature type="region of interest" description="Disordered" evidence="1">
    <location>
        <begin position="132"/>
        <end position="153"/>
    </location>
</feature>
<feature type="non-terminal residue" evidence="2">
    <location>
        <position position="1"/>
    </location>
</feature>
<sequence length="279" mass="32022">MVHTKRICERLLTNDDVWRPKDSFVETKPLAKVNVAFESPSDHYQSESVSPEMASPRSEHGYLPGNVVRHLGLYYTRMTSYTSPANHSVVLKDDVTLSRSETSAMGRAPRSNILSHMAAKNKTSWVENAAHKREQSSQSNSIQCKGKNPYSKTPYEKSQLAINAVTMGVRDGRRFDLLPISHYLKKHQGDDKSPHKQSKRFPLVRISSYKKVCLLPNLRSYMHSPTRKKKQQATFFTEKDVFKTRESRKEPSRGEALFVDPKDQLPNLYKRQYNAPIVR</sequence>
<protein>
    <submittedName>
        <fullName evidence="2">Uncharacterized protein</fullName>
    </submittedName>
</protein>
<dbReference type="AlphaFoldDB" id="A7RF32"/>
<name>A7RF32_NEMVE</name>
<proteinExistence type="predicted"/>
<reference evidence="2 3" key="1">
    <citation type="journal article" date="2007" name="Science">
        <title>Sea anemone genome reveals ancestral eumetazoan gene repertoire and genomic organization.</title>
        <authorList>
            <person name="Putnam N.H."/>
            <person name="Srivastava M."/>
            <person name="Hellsten U."/>
            <person name="Dirks B."/>
            <person name="Chapman J."/>
            <person name="Salamov A."/>
            <person name="Terry A."/>
            <person name="Shapiro H."/>
            <person name="Lindquist E."/>
            <person name="Kapitonov V.V."/>
            <person name="Jurka J."/>
            <person name="Genikhovich G."/>
            <person name="Grigoriev I.V."/>
            <person name="Lucas S.M."/>
            <person name="Steele R.E."/>
            <person name="Finnerty J.R."/>
            <person name="Technau U."/>
            <person name="Martindale M.Q."/>
            <person name="Rokhsar D.S."/>
        </authorList>
    </citation>
    <scope>NUCLEOTIDE SEQUENCE [LARGE SCALE GENOMIC DNA]</scope>
    <source>
        <strain evidence="3">CH2 X CH6</strain>
    </source>
</reference>
<evidence type="ECO:0000313" key="2">
    <source>
        <dbReference type="EMBL" id="EDO50022.1"/>
    </source>
</evidence>
<evidence type="ECO:0000313" key="3">
    <source>
        <dbReference type="Proteomes" id="UP000001593"/>
    </source>
</evidence>
<dbReference type="EMBL" id="DS469507">
    <property type="protein sequence ID" value="EDO50022.1"/>
    <property type="molecule type" value="Genomic_DNA"/>
</dbReference>
<dbReference type="HOGENOM" id="CLU_999555_0_0_1"/>
<evidence type="ECO:0000256" key="1">
    <source>
        <dbReference type="SAM" id="MobiDB-lite"/>
    </source>
</evidence>